<feature type="region of interest" description="Disordered" evidence="1">
    <location>
        <begin position="1"/>
        <end position="29"/>
    </location>
</feature>
<dbReference type="EMBL" id="ADBL01002882">
    <property type="status" value="NOT_ANNOTATED_CDS"/>
    <property type="molecule type" value="Genomic_DNA"/>
</dbReference>
<dbReference type="eggNOG" id="KOG1347">
    <property type="taxonomic scope" value="Eukaryota"/>
</dbReference>
<reference evidence="3" key="5">
    <citation type="submission" date="2015-06" db="UniProtKB">
        <authorList>
            <consortium name="EnsemblFungi"/>
        </authorList>
    </citation>
    <scope>IDENTIFICATION</scope>
    <source>
        <strain evidence="3">ATCC 64411</strain>
    </source>
</reference>
<proteinExistence type="predicted"/>
<evidence type="ECO:0000313" key="4">
    <source>
        <dbReference type="Proteomes" id="UP000011715"/>
    </source>
</evidence>
<feature type="compositionally biased region" description="Basic and acidic residues" evidence="1">
    <location>
        <begin position="1"/>
        <end position="19"/>
    </location>
</feature>
<evidence type="ECO:0000313" key="3">
    <source>
        <dbReference type="EnsemblFungi" id="MAPG_11685T0"/>
    </source>
</evidence>
<dbReference type="EnsemblFungi" id="MAPG_11685T0">
    <property type="protein sequence ID" value="MAPG_11685T0"/>
    <property type="gene ID" value="MAPG_11685"/>
</dbReference>
<evidence type="ECO:0000256" key="1">
    <source>
        <dbReference type="SAM" id="MobiDB-lite"/>
    </source>
</evidence>
<name>A0A0C4EFX5_MAGP6</name>
<protein>
    <submittedName>
        <fullName evidence="2 3">Uncharacterized protein</fullName>
    </submittedName>
</protein>
<dbReference type="STRING" id="644358.A0A0C4EFX5"/>
<feature type="region of interest" description="Disordered" evidence="1">
    <location>
        <begin position="66"/>
        <end position="138"/>
    </location>
</feature>
<dbReference type="EMBL" id="GL876984">
    <property type="protein sequence ID" value="KLU92698.1"/>
    <property type="molecule type" value="Genomic_DNA"/>
</dbReference>
<accession>A0A0C4EFX5</accession>
<gene>
    <name evidence="2" type="ORF">MAPG_11685</name>
</gene>
<dbReference type="Proteomes" id="UP000011715">
    <property type="component" value="Unassembled WGS sequence"/>
</dbReference>
<reference evidence="2" key="3">
    <citation type="submission" date="2011-03" db="EMBL/GenBank/DDBJ databases">
        <title>Annotation of Magnaporthe poae ATCC 64411.</title>
        <authorList>
            <person name="Ma L.-J."/>
            <person name="Dead R."/>
            <person name="Young S.K."/>
            <person name="Zeng Q."/>
            <person name="Gargeya S."/>
            <person name="Fitzgerald M."/>
            <person name="Haas B."/>
            <person name="Abouelleil A."/>
            <person name="Alvarado L."/>
            <person name="Arachchi H.M."/>
            <person name="Berlin A."/>
            <person name="Brown A."/>
            <person name="Chapman S.B."/>
            <person name="Chen Z."/>
            <person name="Dunbar C."/>
            <person name="Freedman E."/>
            <person name="Gearin G."/>
            <person name="Gellesch M."/>
            <person name="Goldberg J."/>
            <person name="Griggs A."/>
            <person name="Gujja S."/>
            <person name="Heiman D."/>
            <person name="Howarth C."/>
            <person name="Larson L."/>
            <person name="Lui A."/>
            <person name="MacDonald P.J.P."/>
            <person name="Mehta T."/>
            <person name="Montmayeur A."/>
            <person name="Murphy C."/>
            <person name="Neiman D."/>
            <person name="Pearson M."/>
            <person name="Priest M."/>
            <person name="Roberts A."/>
            <person name="Saif S."/>
            <person name="Shea T."/>
            <person name="Shenoy N."/>
            <person name="Sisk P."/>
            <person name="Stolte C."/>
            <person name="Sykes S."/>
            <person name="Yandava C."/>
            <person name="Wortman J."/>
            <person name="Nusbaum C."/>
            <person name="Birren B."/>
        </authorList>
    </citation>
    <scope>NUCLEOTIDE SEQUENCE</scope>
    <source>
        <strain evidence="2">ATCC 64411</strain>
    </source>
</reference>
<keyword evidence="4" id="KW-1185">Reference proteome</keyword>
<dbReference type="AlphaFoldDB" id="A0A0C4EFX5"/>
<feature type="compositionally biased region" description="Acidic residues" evidence="1">
    <location>
        <begin position="69"/>
        <end position="81"/>
    </location>
</feature>
<reference evidence="2" key="2">
    <citation type="submission" date="2010-05" db="EMBL/GenBank/DDBJ databases">
        <title>The Genome Sequence of Magnaporthe poae strain ATCC 64411.</title>
        <authorList>
            <consortium name="The Broad Institute Genome Sequencing Platform"/>
            <consortium name="Broad Institute Genome Sequencing Center for Infectious Disease"/>
            <person name="Ma L.-J."/>
            <person name="Dead R."/>
            <person name="Young S."/>
            <person name="Zeng Q."/>
            <person name="Koehrsen M."/>
            <person name="Alvarado L."/>
            <person name="Berlin A."/>
            <person name="Chapman S.B."/>
            <person name="Chen Z."/>
            <person name="Freedman E."/>
            <person name="Gellesch M."/>
            <person name="Goldberg J."/>
            <person name="Griggs A."/>
            <person name="Gujja S."/>
            <person name="Heilman E.R."/>
            <person name="Heiman D."/>
            <person name="Hepburn T."/>
            <person name="Howarth C."/>
            <person name="Jen D."/>
            <person name="Larson L."/>
            <person name="Mehta T."/>
            <person name="Neiman D."/>
            <person name="Pearson M."/>
            <person name="Roberts A."/>
            <person name="Saif S."/>
            <person name="Shea T."/>
            <person name="Shenoy N."/>
            <person name="Sisk P."/>
            <person name="Stolte C."/>
            <person name="Sykes S."/>
            <person name="Walk T."/>
            <person name="White J."/>
            <person name="Yandava C."/>
            <person name="Haas B."/>
            <person name="Nusbaum C."/>
            <person name="Birren B."/>
        </authorList>
    </citation>
    <scope>NUCLEOTIDE SEQUENCE</scope>
    <source>
        <strain evidence="2">ATCC 64411</strain>
    </source>
</reference>
<sequence length="178" mass="19271">MSAPERDTVNQGAGEERRSSILSALLPRADGGRRDSILADLLPESLPLPSSFVATAPIVQEILTRDIAECSDDDEDDDYDERDFFPGYEDRMPGSHRNSSQTDRTAAPPAATTQEADEDAETRSQNSDANLHIRHPRRGSMADAARLAFHPNGVAFGLSGFSSVSIQGVDRPVPNPPQ</sequence>
<reference evidence="3" key="4">
    <citation type="journal article" date="2015" name="G3 (Bethesda)">
        <title>Genome sequences of three phytopathogenic species of the Magnaporthaceae family of fungi.</title>
        <authorList>
            <person name="Okagaki L.H."/>
            <person name="Nunes C.C."/>
            <person name="Sailsbery J."/>
            <person name="Clay B."/>
            <person name="Brown D."/>
            <person name="John T."/>
            <person name="Oh Y."/>
            <person name="Young N."/>
            <person name="Fitzgerald M."/>
            <person name="Haas B.J."/>
            <person name="Zeng Q."/>
            <person name="Young S."/>
            <person name="Adiconis X."/>
            <person name="Fan L."/>
            <person name="Levin J.Z."/>
            <person name="Mitchell T.K."/>
            <person name="Okubara P.A."/>
            <person name="Farman M.L."/>
            <person name="Kohn L.M."/>
            <person name="Birren B."/>
            <person name="Ma L.-J."/>
            <person name="Dean R.A."/>
        </authorList>
    </citation>
    <scope>NUCLEOTIDE SEQUENCE</scope>
    <source>
        <strain evidence="3">ATCC 64411 / 73-15</strain>
    </source>
</reference>
<organism evidence="3 4">
    <name type="scientific">Magnaporthiopsis poae (strain ATCC 64411 / 73-15)</name>
    <name type="common">Kentucky bluegrass fungus</name>
    <name type="synonym">Magnaporthe poae</name>
    <dbReference type="NCBI Taxonomy" id="644358"/>
    <lineage>
        <taxon>Eukaryota</taxon>
        <taxon>Fungi</taxon>
        <taxon>Dikarya</taxon>
        <taxon>Ascomycota</taxon>
        <taxon>Pezizomycotina</taxon>
        <taxon>Sordariomycetes</taxon>
        <taxon>Sordariomycetidae</taxon>
        <taxon>Magnaporthales</taxon>
        <taxon>Magnaporthaceae</taxon>
        <taxon>Magnaporthiopsis</taxon>
    </lineage>
</organism>
<reference evidence="4" key="1">
    <citation type="submission" date="2010-05" db="EMBL/GenBank/DDBJ databases">
        <title>The genome sequence of Magnaporthe poae strain ATCC 64411.</title>
        <authorList>
            <person name="Ma L.-J."/>
            <person name="Dead R."/>
            <person name="Young S."/>
            <person name="Zeng Q."/>
            <person name="Koehrsen M."/>
            <person name="Alvarado L."/>
            <person name="Berlin A."/>
            <person name="Chapman S.B."/>
            <person name="Chen Z."/>
            <person name="Freedman E."/>
            <person name="Gellesch M."/>
            <person name="Goldberg J."/>
            <person name="Griggs A."/>
            <person name="Gujja S."/>
            <person name="Heilman E.R."/>
            <person name="Heiman D."/>
            <person name="Hepburn T."/>
            <person name="Howarth C."/>
            <person name="Jen D."/>
            <person name="Larson L."/>
            <person name="Mehta T."/>
            <person name="Neiman D."/>
            <person name="Pearson M."/>
            <person name="Roberts A."/>
            <person name="Saif S."/>
            <person name="Shea T."/>
            <person name="Shenoy N."/>
            <person name="Sisk P."/>
            <person name="Stolte C."/>
            <person name="Sykes S."/>
            <person name="Walk T."/>
            <person name="White J."/>
            <person name="Yandava C."/>
            <person name="Haas B."/>
            <person name="Nusbaum C."/>
            <person name="Birren B."/>
        </authorList>
    </citation>
    <scope>NUCLEOTIDE SEQUENCE [LARGE SCALE GENOMIC DNA]</scope>
    <source>
        <strain evidence="4">ATCC 64411 / 73-15</strain>
    </source>
</reference>
<evidence type="ECO:0000313" key="2">
    <source>
        <dbReference type="EMBL" id="KLU92698.1"/>
    </source>
</evidence>
<feature type="compositionally biased region" description="Low complexity" evidence="1">
    <location>
        <begin position="101"/>
        <end position="114"/>
    </location>
</feature>
<feature type="compositionally biased region" description="Basic and acidic residues" evidence="1">
    <location>
        <begin position="82"/>
        <end position="93"/>
    </location>
</feature>
<dbReference type="VEuPathDB" id="FungiDB:MAPG_11685"/>